<dbReference type="EMBL" id="JADIKK010000008">
    <property type="protein sequence ID" value="MFK2877962.1"/>
    <property type="molecule type" value="Genomic_DNA"/>
</dbReference>
<evidence type="ECO:0000259" key="2">
    <source>
        <dbReference type="Pfam" id="PF00857"/>
    </source>
</evidence>
<dbReference type="SUPFAM" id="SSF52499">
    <property type="entry name" value="Isochorismatase-like hydrolases"/>
    <property type="match status" value="1"/>
</dbReference>
<dbReference type="RefSeq" id="WP_404614412.1">
    <property type="nucleotide sequence ID" value="NZ_JADIKK010000008.1"/>
</dbReference>
<keyword evidence="1 3" id="KW-0378">Hydrolase</keyword>
<dbReference type="Proteomes" id="UP001620339">
    <property type="component" value="Unassembled WGS sequence"/>
</dbReference>
<dbReference type="PANTHER" id="PTHR43540:SF6">
    <property type="entry name" value="ISOCHORISMATASE-LIKE DOMAIN-CONTAINING PROTEIN"/>
    <property type="match status" value="1"/>
</dbReference>
<gene>
    <name evidence="3" type="ORF">ISP25_12855</name>
</gene>
<evidence type="ECO:0000313" key="4">
    <source>
        <dbReference type="Proteomes" id="UP001620339"/>
    </source>
</evidence>
<dbReference type="InterPro" id="IPR050272">
    <property type="entry name" value="Isochorismatase-like_hydrls"/>
</dbReference>
<keyword evidence="4" id="KW-1185">Reference proteome</keyword>
<dbReference type="CDD" id="cd01014">
    <property type="entry name" value="nicotinamidase_related"/>
    <property type="match status" value="1"/>
</dbReference>
<accession>A0ABW8J6P6</accession>
<dbReference type="Pfam" id="PF00857">
    <property type="entry name" value="Isochorismatase"/>
    <property type="match status" value="1"/>
</dbReference>
<feature type="domain" description="Isochorismatase-like" evidence="2">
    <location>
        <begin position="10"/>
        <end position="182"/>
    </location>
</feature>
<sequence length="214" mass="23094">MNEVGKPRRALVVIDVQNEYESGGLRIQYPPVADSLRNIGRAMDAAHAAGIPVIVVQQSSPVDAPLFATGSRGWELHAVVASRPHEHYLRKVLPSAFAGTDLGDWLEAHAIDTLAVVGYMTHNCNDTTIKHAFDAGLAVEFLMDASGSVPYANRAGAATAEEIHRVFAVVEQSRFAAVMTTDEWLAHVIQGTTPERDNIHASHQRALARLGEAA</sequence>
<proteinExistence type="predicted"/>
<dbReference type="PANTHER" id="PTHR43540">
    <property type="entry name" value="PEROXYUREIDOACRYLATE/UREIDOACRYLATE AMIDOHYDROLASE-RELATED"/>
    <property type="match status" value="1"/>
</dbReference>
<comment type="caution">
    <text evidence="3">The sequence shown here is derived from an EMBL/GenBank/DDBJ whole genome shotgun (WGS) entry which is preliminary data.</text>
</comment>
<reference evidence="3 4" key="1">
    <citation type="submission" date="2020-10" db="EMBL/GenBank/DDBJ databases">
        <title>Phylogeny of dyella-like bacteria.</title>
        <authorList>
            <person name="Fu J."/>
        </authorList>
    </citation>
    <scope>NUCLEOTIDE SEQUENCE [LARGE SCALE GENOMIC DNA]</scope>
    <source>
        <strain evidence="3 4">KACC 19113</strain>
    </source>
</reference>
<name>A0ABW8J6P6_9GAMM</name>
<dbReference type="InterPro" id="IPR000868">
    <property type="entry name" value="Isochorismatase-like_dom"/>
</dbReference>
<dbReference type="GO" id="GO:0016787">
    <property type="term" value="F:hydrolase activity"/>
    <property type="evidence" value="ECO:0007669"/>
    <property type="project" value="UniProtKB-KW"/>
</dbReference>
<protein>
    <submittedName>
        <fullName evidence="3">Cysteine hydrolase</fullName>
    </submittedName>
</protein>
<organism evidence="3 4">
    <name type="scientific">Rhodanobacter hydrolyticus</name>
    <dbReference type="NCBI Taxonomy" id="2250595"/>
    <lineage>
        <taxon>Bacteria</taxon>
        <taxon>Pseudomonadati</taxon>
        <taxon>Pseudomonadota</taxon>
        <taxon>Gammaproteobacteria</taxon>
        <taxon>Lysobacterales</taxon>
        <taxon>Rhodanobacteraceae</taxon>
        <taxon>Rhodanobacter</taxon>
    </lineage>
</organism>
<evidence type="ECO:0000256" key="1">
    <source>
        <dbReference type="ARBA" id="ARBA00022801"/>
    </source>
</evidence>
<evidence type="ECO:0000313" key="3">
    <source>
        <dbReference type="EMBL" id="MFK2877962.1"/>
    </source>
</evidence>
<dbReference type="InterPro" id="IPR036380">
    <property type="entry name" value="Isochorismatase-like_sf"/>
</dbReference>
<dbReference type="Gene3D" id="3.40.50.850">
    <property type="entry name" value="Isochorismatase-like"/>
    <property type="match status" value="1"/>
</dbReference>